<evidence type="ECO:0000256" key="1">
    <source>
        <dbReference type="SAM" id="MobiDB-lite"/>
    </source>
</evidence>
<feature type="region of interest" description="Disordered" evidence="1">
    <location>
        <begin position="1"/>
        <end position="55"/>
    </location>
</feature>
<feature type="region of interest" description="Disordered" evidence="1">
    <location>
        <begin position="105"/>
        <end position="168"/>
    </location>
</feature>
<evidence type="ECO:0000313" key="2">
    <source>
        <dbReference type="Proteomes" id="UP000504624"/>
    </source>
</evidence>
<dbReference type="AlphaFoldDB" id="A0A6J0IQB7"/>
<feature type="compositionally biased region" description="Basic and acidic residues" evidence="1">
    <location>
        <begin position="1"/>
        <end position="14"/>
    </location>
</feature>
<proteinExistence type="predicted"/>
<sequence length="293" mass="31090">MGEKLKTKSNRPERSGVASERATTCVRVRVRNRCSAGRAGGEGGKGERKSAAAAFSKKPERAFLLAVASKKRREPGRKIAVIHRGQIGGRKWEFAACPVPGVGSVGSGSPGPGWWRGPDANGSSIPAPRRELPEEPPAKGKQPAEAGTRSTGNFSPAFLRSHPSESCPRLRLRDTSCAGLSPAEGCEAQTPLGCPERGRAHPLVGALAEKAPLNLLPPSLVFWGSPLKDSHGGLGMQGQILTLGLWSGLRDPFVWAGTVTRDHIQAPTDCSSTTAPRGLRIIHMWHRSCLTPS</sequence>
<dbReference type="GeneID" id="108506398"/>
<reference evidence="3" key="1">
    <citation type="submission" date="2025-08" db="UniProtKB">
        <authorList>
            <consortium name="RefSeq"/>
        </authorList>
    </citation>
    <scope>IDENTIFICATION</scope>
</reference>
<feature type="compositionally biased region" description="Basic and acidic residues" evidence="1">
    <location>
        <begin position="128"/>
        <end position="138"/>
    </location>
</feature>
<evidence type="ECO:0000313" key="3">
    <source>
        <dbReference type="RefSeq" id="XP_017688858.1"/>
    </source>
</evidence>
<keyword evidence="2" id="KW-1185">Reference proteome</keyword>
<protein>
    <submittedName>
        <fullName evidence="3">Uncharacterized protein LOC108506398</fullName>
    </submittedName>
</protein>
<accession>A0A6J0IQB7</accession>
<dbReference type="Proteomes" id="UP000504624">
    <property type="component" value="Unplaced"/>
</dbReference>
<name>A0A6J0IQB7_9PASS</name>
<gene>
    <name evidence="3" type="primary">LOC108506398</name>
</gene>
<dbReference type="RefSeq" id="XP_017688858.1">
    <property type="nucleotide sequence ID" value="XM_017833369.1"/>
</dbReference>
<organism evidence="2 3">
    <name type="scientific">Lepidothrix coronata</name>
    <name type="common">blue-crowned manakin</name>
    <dbReference type="NCBI Taxonomy" id="321398"/>
    <lineage>
        <taxon>Eukaryota</taxon>
        <taxon>Metazoa</taxon>
        <taxon>Chordata</taxon>
        <taxon>Craniata</taxon>
        <taxon>Vertebrata</taxon>
        <taxon>Euteleostomi</taxon>
        <taxon>Archelosauria</taxon>
        <taxon>Archosauria</taxon>
        <taxon>Dinosauria</taxon>
        <taxon>Saurischia</taxon>
        <taxon>Theropoda</taxon>
        <taxon>Coelurosauria</taxon>
        <taxon>Aves</taxon>
        <taxon>Neognathae</taxon>
        <taxon>Neoaves</taxon>
        <taxon>Telluraves</taxon>
        <taxon>Australaves</taxon>
        <taxon>Passeriformes</taxon>
        <taxon>Pipridae</taxon>
        <taxon>Lepidothrix</taxon>
    </lineage>
</organism>